<dbReference type="EMBL" id="CP023004">
    <property type="protein sequence ID" value="AWI10551.1"/>
    <property type="molecule type" value="Genomic_DNA"/>
</dbReference>
<protein>
    <submittedName>
        <fullName evidence="4">Purine phosphorylase</fullName>
    </submittedName>
</protein>
<keyword evidence="2" id="KW-0808">Transferase</keyword>
<dbReference type="OrthoDB" id="1523230at2"/>
<evidence type="ECO:0000313" key="4">
    <source>
        <dbReference type="EMBL" id="AWI10551.1"/>
    </source>
</evidence>
<feature type="domain" description="Nucleoside phosphorylase" evidence="3">
    <location>
        <begin position="29"/>
        <end position="228"/>
    </location>
</feature>
<dbReference type="Pfam" id="PF01048">
    <property type="entry name" value="PNP_UDP_1"/>
    <property type="match status" value="1"/>
</dbReference>
<dbReference type="GO" id="GO:0017061">
    <property type="term" value="F:S-methyl-5-thioadenosine phosphorylase activity"/>
    <property type="evidence" value="ECO:0007669"/>
    <property type="project" value="InterPro"/>
</dbReference>
<dbReference type="InterPro" id="IPR010044">
    <property type="entry name" value="MTAP"/>
</dbReference>
<keyword evidence="5" id="KW-1185">Reference proteome</keyword>
<organism evidence="4 5">
    <name type="scientific">Ereboglobus luteus</name>
    <dbReference type="NCBI Taxonomy" id="1796921"/>
    <lineage>
        <taxon>Bacteria</taxon>
        <taxon>Pseudomonadati</taxon>
        <taxon>Verrucomicrobiota</taxon>
        <taxon>Opitutia</taxon>
        <taxon>Opitutales</taxon>
        <taxon>Opitutaceae</taxon>
        <taxon>Ereboglobus</taxon>
    </lineage>
</organism>
<dbReference type="PANTHER" id="PTHR42679">
    <property type="entry name" value="S-METHYL-5'-THIOADENOSINE PHOSPHORYLASE"/>
    <property type="match status" value="1"/>
</dbReference>
<evidence type="ECO:0000259" key="3">
    <source>
        <dbReference type="Pfam" id="PF01048"/>
    </source>
</evidence>
<sequence>MKVAFVSGTSIVNSDLFSEWEARSATTKYGTVGYKARGEHVILNRHGTGVPKPPHAINYRANIRALADLGFTDVVSLNSVGSLRLNLTPGTIVSCGDYVCLQDGPRTFFDDELRGGSAGIDNNLIPMLVEKLAPEFEIQTGKVYVQMRGPRFETKAEIQILKNWGDVVGMTAAHEADLCSEIGLRYNSLAIIDNYANGLAGEEIDFIKFKDLVRDNQIKVNRLFARLLEVFA</sequence>
<dbReference type="InterPro" id="IPR000845">
    <property type="entry name" value="Nucleoside_phosphorylase_d"/>
</dbReference>
<evidence type="ECO:0000313" key="5">
    <source>
        <dbReference type="Proteomes" id="UP000244896"/>
    </source>
</evidence>
<dbReference type="Proteomes" id="UP000244896">
    <property type="component" value="Chromosome"/>
</dbReference>
<dbReference type="InterPro" id="IPR035994">
    <property type="entry name" value="Nucleoside_phosphorylase_sf"/>
</dbReference>
<dbReference type="KEGG" id="elut:CKA38_06250"/>
<reference evidence="4 5" key="1">
    <citation type="journal article" date="2018" name="Syst. Appl. Microbiol.">
        <title>Ereboglobus luteus gen. nov. sp. nov. from cockroach guts, and new insights into the oxygen relationship of the genera Opitutus and Didymococcus (Verrucomicrobia: Opitutaceae).</title>
        <authorList>
            <person name="Tegtmeier D."/>
            <person name="Belitz A."/>
            <person name="Radek R."/>
            <person name="Heimerl T."/>
            <person name="Brune A."/>
        </authorList>
    </citation>
    <scope>NUCLEOTIDE SEQUENCE [LARGE SCALE GENOMIC DNA]</scope>
    <source>
        <strain evidence="4 5">Ho45</strain>
    </source>
</reference>
<evidence type="ECO:0000256" key="1">
    <source>
        <dbReference type="ARBA" id="ARBA00022676"/>
    </source>
</evidence>
<accession>A0A2U8E6U0</accession>
<dbReference type="GO" id="GO:0019509">
    <property type="term" value="P:L-methionine salvage from methylthioadenosine"/>
    <property type="evidence" value="ECO:0007669"/>
    <property type="project" value="TreeGrafter"/>
</dbReference>
<dbReference type="GO" id="GO:0009116">
    <property type="term" value="P:nucleoside metabolic process"/>
    <property type="evidence" value="ECO:0007669"/>
    <property type="project" value="InterPro"/>
</dbReference>
<proteinExistence type="predicted"/>
<keyword evidence="1" id="KW-0328">Glycosyltransferase</keyword>
<dbReference type="AlphaFoldDB" id="A0A2U8E6U0"/>
<dbReference type="Gene3D" id="3.40.50.1580">
    <property type="entry name" value="Nucleoside phosphorylase domain"/>
    <property type="match status" value="1"/>
</dbReference>
<dbReference type="RefSeq" id="WP_108826448.1">
    <property type="nucleotide sequence ID" value="NZ_CP023004.1"/>
</dbReference>
<name>A0A2U8E6U0_9BACT</name>
<evidence type="ECO:0000256" key="2">
    <source>
        <dbReference type="ARBA" id="ARBA00022679"/>
    </source>
</evidence>
<dbReference type="PANTHER" id="PTHR42679:SF2">
    <property type="entry name" value="S-METHYL-5'-THIOADENOSINE PHOSPHORYLASE"/>
    <property type="match status" value="1"/>
</dbReference>
<dbReference type="SUPFAM" id="SSF53167">
    <property type="entry name" value="Purine and uridine phosphorylases"/>
    <property type="match status" value="1"/>
</dbReference>
<gene>
    <name evidence="4" type="ORF">CKA38_06250</name>
</gene>
<dbReference type="GO" id="GO:0005829">
    <property type="term" value="C:cytosol"/>
    <property type="evidence" value="ECO:0007669"/>
    <property type="project" value="TreeGrafter"/>
</dbReference>
<dbReference type="CDD" id="cd09010">
    <property type="entry name" value="MTAP_SsMTAPII_like_MTIP"/>
    <property type="match status" value="1"/>
</dbReference>